<gene>
    <name evidence="2" type="ORF">WICPIJ_004385</name>
</gene>
<keyword evidence="3" id="KW-1185">Reference proteome</keyword>
<proteinExistence type="predicted"/>
<feature type="region of interest" description="Disordered" evidence="1">
    <location>
        <begin position="1"/>
        <end position="31"/>
    </location>
</feature>
<dbReference type="OrthoDB" id="10489422at2759"/>
<reference evidence="2" key="2">
    <citation type="submission" date="2021-01" db="EMBL/GenBank/DDBJ databases">
        <authorList>
            <person name="Schikora-Tamarit M.A."/>
        </authorList>
    </citation>
    <scope>NUCLEOTIDE SEQUENCE</scope>
    <source>
        <strain evidence="2">CBS2887</strain>
    </source>
</reference>
<dbReference type="AlphaFoldDB" id="A0A9P8Q864"/>
<organism evidence="2 3">
    <name type="scientific">Wickerhamomyces pijperi</name>
    <name type="common">Yeast</name>
    <name type="synonym">Pichia pijperi</name>
    <dbReference type="NCBI Taxonomy" id="599730"/>
    <lineage>
        <taxon>Eukaryota</taxon>
        <taxon>Fungi</taxon>
        <taxon>Dikarya</taxon>
        <taxon>Ascomycota</taxon>
        <taxon>Saccharomycotina</taxon>
        <taxon>Saccharomycetes</taxon>
        <taxon>Phaffomycetales</taxon>
        <taxon>Wickerhamomycetaceae</taxon>
        <taxon>Wickerhamomyces</taxon>
    </lineage>
</organism>
<evidence type="ECO:0000313" key="3">
    <source>
        <dbReference type="Proteomes" id="UP000774326"/>
    </source>
</evidence>
<reference evidence="2" key="1">
    <citation type="journal article" date="2021" name="Open Biol.">
        <title>Shared evolutionary footprints suggest mitochondrial oxidative damage underlies multiple complex I losses in fungi.</title>
        <authorList>
            <person name="Schikora-Tamarit M.A."/>
            <person name="Marcet-Houben M."/>
            <person name="Nosek J."/>
            <person name="Gabaldon T."/>
        </authorList>
    </citation>
    <scope>NUCLEOTIDE SEQUENCE</scope>
    <source>
        <strain evidence="2">CBS2887</strain>
    </source>
</reference>
<comment type="caution">
    <text evidence="2">The sequence shown here is derived from an EMBL/GenBank/DDBJ whole genome shotgun (WGS) entry which is preliminary data.</text>
</comment>
<name>A0A9P8Q864_WICPI</name>
<sequence length="104" mass="11135">MVENAKRPTIVQQIESDAAPPVLKAEPDPMNNPVPIEPPRAIICRCLAFKPLCNGVFLSAISLLSASDKSGFFNKSASSLEGSNSLKVLKKVLIKPCFGSEYGC</sequence>
<protein>
    <submittedName>
        <fullName evidence="2">Uncharacterized protein</fullName>
    </submittedName>
</protein>
<accession>A0A9P8Q864</accession>
<dbReference type="Proteomes" id="UP000774326">
    <property type="component" value="Unassembled WGS sequence"/>
</dbReference>
<evidence type="ECO:0000313" key="2">
    <source>
        <dbReference type="EMBL" id="KAH3684629.1"/>
    </source>
</evidence>
<dbReference type="EMBL" id="JAEUBG010002387">
    <property type="protein sequence ID" value="KAH3684629.1"/>
    <property type="molecule type" value="Genomic_DNA"/>
</dbReference>
<evidence type="ECO:0000256" key="1">
    <source>
        <dbReference type="SAM" id="MobiDB-lite"/>
    </source>
</evidence>